<feature type="region of interest" description="Disordered" evidence="2">
    <location>
        <begin position="218"/>
        <end position="249"/>
    </location>
</feature>
<reference evidence="6 7" key="1">
    <citation type="submission" date="2017-12" db="EMBL/GenBank/DDBJ databases">
        <title>Comparative genomics of Botrytis spp.</title>
        <authorList>
            <person name="Valero-Jimenez C.A."/>
            <person name="Tapia P."/>
            <person name="Veloso J."/>
            <person name="Silva-Moreno E."/>
            <person name="Staats M."/>
            <person name="Valdes J.H."/>
            <person name="Van Kan J.A.L."/>
        </authorList>
    </citation>
    <scope>NUCLEOTIDE SEQUENCE [LARGE SCALE GENOMIC DNA]</scope>
    <source>
        <strain evidence="6 7">MUCL3349</strain>
    </source>
</reference>
<name>A0A4Z1L179_9HELO</name>
<sequence length="350" mass="37840">MRVFHNVSLQLLLLVFAGLVRSFQFTNTAFNPVLGQQFTITWVDSTGSITLHLAPVQYYNESVSLASAVPIGEMTVATSGNSLTWTPDNSLRAGVYKIYWVSSDNTQPEVDSPTFTLGQKSAGSSTSTSSANNSQDTSTGASSTSSPTEVTDPTAAKGGAASASTSPMGTQPASNSSDSLTNTIKISISVSIILGVTLFMAIAFILIRRRRYLASTPQTKRQLTTKEIADDNDSWDGERQFKPQLPTESEAATRSYVDLAKKKHVSVNVEPVEMDAYSVVRDTKSGNRIDERNERRKTREMDIGLGLGLGDVEELVEPRELDVGNSGTVYGEGKIGHRFNVRDNVNIIGI</sequence>
<keyword evidence="7" id="KW-1185">Reference proteome</keyword>
<comment type="caution">
    <text evidence="6">The sequence shown here is derived from an EMBL/GenBank/DDBJ whole genome shotgun (WGS) entry which is preliminary data.</text>
</comment>
<evidence type="ECO:0000259" key="5">
    <source>
        <dbReference type="Pfam" id="PF10342"/>
    </source>
</evidence>
<dbReference type="EMBL" id="PQXO01000060">
    <property type="protein sequence ID" value="TGO90540.1"/>
    <property type="molecule type" value="Genomic_DNA"/>
</dbReference>
<feature type="domain" description="Yeast cell wall synthesis Kre9/Knh1-like N-terminal" evidence="5">
    <location>
        <begin position="35"/>
        <end position="115"/>
    </location>
</feature>
<gene>
    <name evidence="6" type="ORF">BPOR_0060g00130</name>
</gene>
<keyword evidence="3" id="KW-1133">Transmembrane helix</keyword>
<evidence type="ECO:0000313" key="6">
    <source>
        <dbReference type="EMBL" id="TGO90540.1"/>
    </source>
</evidence>
<keyword evidence="3" id="KW-0472">Membrane</keyword>
<dbReference type="Proteomes" id="UP000297280">
    <property type="component" value="Unassembled WGS sequence"/>
</dbReference>
<dbReference type="Pfam" id="PF10342">
    <property type="entry name" value="Kre9_KNH"/>
    <property type="match status" value="1"/>
</dbReference>
<evidence type="ECO:0000256" key="4">
    <source>
        <dbReference type="SAM" id="SignalP"/>
    </source>
</evidence>
<feature type="compositionally biased region" description="Low complexity" evidence="2">
    <location>
        <begin position="118"/>
        <end position="166"/>
    </location>
</feature>
<feature type="chain" id="PRO_5021482915" description="Yeast cell wall synthesis Kre9/Knh1-like N-terminal domain-containing protein" evidence="4">
    <location>
        <begin position="23"/>
        <end position="350"/>
    </location>
</feature>
<dbReference type="InterPro" id="IPR018466">
    <property type="entry name" value="Kre9/Knh1-like_N"/>
</dbReference>
<evidence type="ECO:0000256" key="2">
    <source>
        <dbReference type="SAM" id="MobiDB-lite"/>
    </source>
</evidence>
<dbReference type="AlphaFoldDB" id="A0A4Z1L179"/>
<proteinExistence type="predicted"/>
<keyword evidence="3" id="KW-0812">Transmembrane</keyword>
<accession>A0A4Z1L179</accession>
<protein>
    <recommendedName>
        <fullName evidence="5">Yeast cell wall synthesis Kre9/Knh1-like N-terminal domain-containing protein</fullName>
    </recommendedName>
</protein>
<evidence type="ECO:0000256" key="1">
    <source>
        <dbReference type="ARBA" id="ARBA00022729"/>
    </source>
</evidence>
<evidence type="ECO:0000256" key="3">
    <source>
        <dbReference type="SAM" id="Phobius"/>
    </source>
</evidence>
<feature type="compositionally biased region" description="Polar residues" evidence="2">
    <location>
        <begin position="167"/>
        <end position="179"/>
    </location>
</feature>
<evidence type="ECO:0000313" key="7">
    <source>
        <dbReference type="Proteomes" id="UP000297280"/>
    </source>
</evidence>
<feature type="transmembrane region" description="Helical" evidence="3">
    <location>
        <begin position="186"/>
        <end position="207"/>
    </location>
</feature>
<feature type="signal peptide" evidence="4">
    <location>
        <begin position="1"/>
        <end position="22"/>
    </location>
</feature>
<keyword evidence="1 4" id="KW-0732">Signal</keyword>
<organism evidence="6 7">
    <name type="scientific">Botrytis porri</name>
    <dbReference type="NCBI Taxonomy" id="87229"/>
    <lineage>
        <taxon>Eukaryota</taxon>
        <taxon>Fungi</taxon>
        <taxon>Dikarya</taxon>
        <taxon>Ascomycota</taxon>
        <taxon>Pezizomycotina</taxon>
        <taxon>Leotiomycetes</taxon>
        <taxon>Helotiales</taxon>
        <taxon>Sclerotiniaceae</taxon>
        <taxon>Botrytis</taxon>
    </lineage>
</organism>
<feature type="region of interest" description="Disordered" evidence="2">
    <location>
        <begin position="110"/>
        <end position="179"/>
    </location>
</feature>